<keyword evidence="1" id="KW-0812">Transmembrane</keyword>
<organism evidence="3 4">
    <name type="scientific">Aphanomyces euteiches</name>
    <dbReference type="NCBI Taxonomy" id="100861"/>
    <lineage>
        <taxon>Eukaryota</taxon>
        <taxon>Sar</taxon>
        <taxon>Stramenopiles</taxon>
        <taxon>Oomycota</taxon>
        <taxon>Saprolegniomycetes</taxon>
        <taxon>Saprolegniales</taxon>
        <taxon>Verrucalvaceae</taxon>
        <taxon>Aphanomyces</taxon>
    </lineage>
</organism>
<proteinExistence type="predicted"/>
<evidence type="ECO:0000256" key="1">
    <source>
        <dbReference type="SAM" id="Phobius"/>
    </source>
</evidence>
<name>A0A6G0XPS1_9STRA</name>
<gene>
    <name evidence="3" type="ORF">Ae201684_002548</name>
</gene>
<evidence type="ECO:0000313" key="3">
    <source>
        <dbReference type="EMBL" id="KAF0742448.1"/>
    </source>
</evidence>
<dbReference type="Proteomes" id="UP000481153">
    <property type="component" value="Unassembled WGS sequence"/>
</dbReference>
<keyword evidence="4" id="KW-1185">Reference proteome</keyword>
<keyword evidence="1" id="KW-0472">Membrane</keyword>
<feature type="chain" id="PRO_5026079900" evidence="2">
    <location>
        <begin position="25"/>
        <end position="1052"/>
    </location>
</feature>
<feature type="transmembrane region" description="Helical" evidence="1">
    <location>
        <begin position="1008"/>
        <end position="1031"/>
    </location>
</feature>
<protein>
    <submittedName>
        <fullName evidence="3">Uncharacterized protein</fullName>
    </submittedName>
</protein>
<feature type="signal peptide" evidence="2">
    <location>
        <begin position="1"/>
        <end position="24"/>
    </location>
</feature>
<accession>A0A6G0XPS1</accession>
<dbReference type="AlphaFoldDB" id="A0A6G0XPS1"/>
<dbReference type="EMBL" id="VJMJ01000027">
    <property type="protein sequence ID" value="KAF0742448.1"/>
    <property type="molecule type" value="Genomic_DNA"/>
</dbReference>
<keyword evidence="1" id="KW-1133">Transmembrane helix</keyword>
<keyword evidence="2" id="KW-0732">Signal</keyword>
<evidence type="ECO:0000313" key="4">
    <source>
        <dbReference type="Proteomes" id="UP000481153"/>
    </source>
</evidence>
<evidence type="ECO:0000256" key="2">
    <source>
        <dbReference type="SAM" id="SignalP"/>
    </source>
</evidence>
<sequence length="1052" mass="115260">MAPLSLILVFAAMLTSLGWYAAFAAGIASSYVQFNNEIALHLQHQQEHSPWRAVYSQATSDVVTMDVDGRGGSTPLFLDADVAAAAAASPRCNQFPAVDGPCAVDVVFAVSKCLDTSTIVLFSKWVQKLANAERKFLTGGKTCDVTFSTVLLTEGKTASSTQLTVDEISKYFTPFGNVYCSLNEFGQNYTKSPAAIVSLFGDKDTHDAIVAYEEERNVHTVFNFYVCSGGASASACQSAYSAFADDSVLLPQEADLFQHNPFKTVQSFHCAKSLPNGLPVVYVDPDGHRQCYCKCPSGFEETIEDGQRVCVRSSKENCACYWSGRKYSYDIMRATDGKSDANSCRIGNLYPKTISRIPYPRSNYVSFSRTNDGDLNDDTVVKGSPLVKVQVSQVQPLPRSKSPIVLERDYPWSYFVAHRDTIGNKISLSTPGIYSIKMTAQGYHAAADCEVCLAVVDRFRPTSQAKCPAPVCDQPSCLVSTAVLKPQAVAEYSAKNIQAAQAVLDAHFAYSSAENVVNDVCGEERCDFKRFSRKAMFDSVYVPDASFPSGSSCFVDKITPDIVTRLQQSPFGSDLGSLNVARPVPDNQCTRCCKLETKLQEYWHDYQCGNSTAPAKVCSGSDAGCVTEQCLVALGSTFFTATADIKPDYKTVTKELIAQVFPDKGYQSATEIHLLLECSSFGKTNEGKCAHVARIQELLAVSSTLNDRTVLVDDKQYVFWRFNVDGGDWRSIDDKQPLTFDGEHAVLRLEAWSQCGLVKKFVFHVYLHLNQRICLNDEFDGMWYQASSNADATGGALCNYIGSDFAELTFDFNPLAGLVVNETQSLPWVSTGVSCAVLYETTKAPALLFESKSRNCSLIRRFSFQMQSVPTTRADTTFTISCNFTYESTYQANKTQSLPASKSFTIKNCDKPDWDCPFGLCADKCAASGAVAPFYACQGRTVYASTQKETVVAFQKKTCCDSCGPAQCQPLFGGLNEEEDVYRCVVTEPKTLSDDAQQLFVEESSSDIGVSTGVIASACLLMVGGVLLVVLNRQRRSDSLEDGYYPLLDHRE</sequence>
<dbReference type="VEuPathDB" id="FungiDB:AeMF1_009355"/>
<comment type="caution">
    <text evidence="3">The sequence shown here is derived from an EMBL/GenBank/DDBJ whole genome shotgun (WGS) entry which is preliminary data.</text>
</comment>
<reference evidence="3 4" key="1">
    <citation type="submission" date="2019-07" db="EMBL/GenBank/DDBJ databases">
        <title>Genomics analysis of Aphanomyces spp. identifies a new class of oomycete effector associated with host adaptation.</title>
        <authorList>
            <person name="Gaulin E."/>
        </authorList>
    </citation>
    <scope>NUCLEOTIDE SEQUENCE [LARGE SCALE GENOMIC DNA]</scope>
    <source>
        <strain evidence="3 4">ATCC 201684</strain>
    </source>
</reference>